<reference evidence="12 13" key="1">
    <citation type="journal article" date="2016" name="Int. J. Syst. Evol. Microbiol.">
        <title>Chitinibacter fontanus sp. nov., isolated from a spring.</title>
        <authorList>
            <person name="Sheu S.Y."/>
            <person name="Li Y.S."/>
            <person name="Young C.C."/>
            <person name="Chen W.M."/>
        </authorList>
    </citation>
    <scope>NUCLEOTIDE SEQUENCE [LARGE SCALE GENOMIC DNA]</scope>
    <source>
        <strain evidence="12 13">STM-7</strain>
    </source>
</reference>
<dbReference type="RefSeq" id="WP_180305946.1">
    <property type="nucleotide sequence ID" value="NZ_CP058952.1"/>
</dbReference>
<evidence type="ECO:0000256" key="10">
    <source>
        <dbReference type="SAM" id="Phobius"/>
    </source>
</evidence>
<evidence type="ECO:0000259" key="11">
    <source>
        <dbReference type="Pfam" id="PF02397"/>
    </source>
</evidence>
<keyword evidence="6 10" id="KW-0812">Transmembrane</keyword>
<keyword evidence="5 12" id="KW-0808">Transferase</keyword>
<dbReference type="GO" id="GO:0005886">
    <property type="term" value="C:plasma membrane"/>
    <property type="evidence" value="ECO:0007669"/>
    <property type="project" value="UniProtKB-SubCell"/>
</dbReference>
<dbReference type="GO" id="GO:0016780">
    <property type="term" value="F:phosphotransferase activity, for other substituted phosphate groups"/>
    <property type="evidence" value="ECO:0007669"/>
    <property type="project" value="TreeGrafter"/>
</dbReference>
<keyword evidence="9" id="KW-0175">Coiled coil</keyword>
<evidence type="ECO:0000256" key="1">
    <source>
        <dbReference type="ARBA" id="ARBA00004141"/>
    </source>
</evidence>
<dbReference type="Pfam" id="PF02397">
    <property type="entry name" value="Bac_transf"/>
    <property type="match status" value="1"/>
</dbReference>
<dbReference type="EMBL" id="CP058952">
    <property type="protein sequence ID" value="QLI81839.1"/>
    <property type="molecule type" value="Genomic_DNA"/>
</dbReference>
<sequence length="490" mass="55840">MASVNIQNKHLQPERAKPWLALADFLALGVSFGLAMLLLWIFRYHRIGASMELWWVWEGRQQGLAFLGLAIITVANFWWRGHYSLRLPFWDELLEVLRALLLAALLNGMLVLLGKFTISRFLWPVSWGMALILLPYARSAMKALLLKRRIWQLPTVIIGAGINAQDAYRAMTSERQLGFEVQAFVSIDDQAPAELVFGQQSLPVVRLAREELLQWLTDNGRPHVVIAVDEEELRQLQNQVEQLSLRYKDIHIIPPIAGLPLFGVVPHHFFSHEVLLLRVRNNLMVKPLILLKRAFDLFGASVGLLLLSPLLAYVVLRIKKEGGPGAVFFGHVRVGMNGVPFKCWKFRTMVHNSQEVLEKLLASDPVAKAEWDLDFKLRNDPRITKIGAFLRKTSLDEIPQLWNVIKGEMSLVGPRPIIDAELERYGDKVDFYLEARPGLTGLWQVSGRNDTSYAERVALDAWYVKNWNLWYDIAIVCKTIRTVVSGHGAY</sequence>
<keyword evidence="13" id="KW-1185">Reference proteome</keyword>
<dbReference type="PANTHER" id="PTHR30576">
    <property type="entry name" value="COLANIC BIOSYNTHESIS UDP-GLUCOSE LIPID CARRIER TRANSFERASE"/>
    <property type="match status" value="1"/>
</dbReference>
<dbReference type="Proteomes" id="UP000510822">
    <property type="component" value="Chromosome"/>
</dbReference>
<organism evidence="12 13">
    <name type="scientific">Chitinibacter fontanus</name>
    <dbReference type="NCBI Taxonomy" id="1737446"/>
    <lineage>
        <taxon>Bacteria</taxon>
        <taxon>Pseudomonadati</taxon>
        <taxon>Pseudomonadota</taxon>
        <taxon>Betaproteobacteria</taxon>
        <taxon>Neisseriales</taxon>
        <taxon>Chitinibacteraceae</taxon>
        <taxon>Chitinibacter</taxon>
    </lineage>
</organism>
<dbReference type="InterPro" id="IPR017472">
    <property type="entry name" value="Undecaprenyl-P_galact_Ptfrase"/>
</dbReference>
<feature type="transmembrane region" description="Helical" evidence="10">
    <location>
        <begin position="99"/>
        <end position="118"/>
    </location>
</feature>
<protein>
    <submittedName>
        <fullName evidence="12">Undecaprenyl-phosphate galactose phosphotransferase WbaP</fullName>
    </submittedName>
</protein>
<keyword evidence="7 10" id="KW-1133">Transmembrane helix</keyword>
<keyword evidence="8 10" id="KW-0472">Membrane</keyword>
<proteinExistence type="inferred from homology"/>
<evidence type="ECO:0000256" key="9">
    <source>
        <dbReference type="SAM" id="Coils"/>
    </source>
</evidence>
<dbReference type="Gene3D" id="3.40.50.720">
    <property type="entry name" value="NAD(P)-binding Rossmann-like Domain"/>
    <property type="match status" value="1"/>
</dbReference>
<dbReference type="NCBIfam" id="TIGR03022">
    <property type="entry name" value="WbaP_sugtrans"/>
    <property type="match status" value="1"/>
</dbReference>
<evidence type="ECO:0000313" key="12">
    <source>
        <dbReference type="EMBL" id="QLI81839.1"/>
    </source>
</evidence>
<dbReference type="GO" id="GO:0000271">
    <property type="term" value="P:polysaccharide biosynthetic process"/>
    <property type="evidence" value="ECO:0007669"/>
    <property type="project" value="InterPro"/>
</dbReference>
<evidence type="ECO:0000256" key="2">
    <source>
        <dbReference type="ARBA" id="ARBA00004236"/>
    </source>
</evidence>
<name>A0A7D5VA14_9NEIS</name>
<dbReference type="PANTHER" id="PTHR30576:SF4">
    <property type="entry name" value="UNDECAPRENYL-PHOSPHATE GALACTOSE PHOSPHOTRANSFERASE"/>
    <property type="match status" value="1"/>
</dbReference>
<feature type="coiled-coil region" evidence="9">
    <location>
        <begin position="226"/>
        <end position="253"/>
    </location>
</feature>
<evidence type="ECO:0000256" key="4">
    <source>
        <dbReference type="ARBA" id="ARBA00022475"/>
    </source>
</evidence>
<keyword evidence="4" id="KW-1003">Cell membrane</keyword>
<dbReference type="KEGG" id="cfon:HZU75_09985"/>
<evidence type="ECO:0000256" key="7">
    <source>
        <dbReference type="ARBA" id="ARBA00022989"/>
    </source>
</evidence>
<dbReference type="InterPro" id="IPR003362">
    <property type="entry name" value="Bact_transf"/>
</dbReference>
<evidence type="ECO:0000313" key="13">
    <source>
        <dbReference type="Proteomes" id="UP000510822"/>
    </source>
</evidence>
<feature type="transmembrane region" description="Helical" evidence="10">
    <location>
        <begin position="124"/>
        <end position="141"/>
    </location>
</feature>
<gene>
    <name evidence="12" type="primary">wbaP</name>
    <name evidence="12" type="ORF">HZU75_09985</name>
</gene>
<dbReference type="InterPro" id="IPR017475">
    <property type="entry name" value="EPS_sugar_tfrase"/>
</dbReference>
<feature type="transmembrane region" description="Helical" evidence="10">
    <location>
        <begin position="21"/>
        <end position="42"/>
    </location>
</feature>
<comment type="subcellular location">
    <subcellularLocation>
        <location evidence="2">Cell membrane</location>
    </subcellularLocation>
    <subcellularLocation>
        <location evidence="1">Membrane</location>
        <topology evidence="1">Multi-pass membrane protein</topology>
    </subcellularLocation>
</comment>
<evidence type="ECO:0000256" key="3">
    <source>
        <dbReference type="ARBA" id="ARBA00006464"/>
    </source>
</evidence>
<dbReference type="Pfam" id="PF13727">
    <property type="entry name" value="CoA_binding_3"/>
    <property type="match status" value="1"/>
</dbReference>
<evidence type="ECO:0000256" key="5">
    <source>
        <dbReference type="ARBA" id="ARBA00022679"/>
    </source>
</evidence>
<comment type="similarity">
    <text evidence="3">Belongs to the bacterial sugar transferase family.</text>
</comment>
<feature type="domain" description="Bacterial sugar transferase" evidence="11">
    <location>
        <begin position="292"/>
        <end position="484"/>
    </location>
</feature>
<accession>A0A7D5VA14</accession>
<evidence type="ECO:0000256" key="6">
    <source>
        <dbReference type="ARBA" id="ARBA00022692"/>
    </source>
</evidence>
<feature type="transmembrane region" description="Helical" evidence="10">
    <location>
        <begin position="297"/>
        <end position="316"/>
    </location>
</feature>
<dbReference type="AlphaFoldDB" id="A0A7D5VA14"/>
<feature type="transmembrane region" description="Helical" evidence="10">
    <location>
        <begin position="62"/>
        <end position="79"/>
    </location>
</feature>
<evidence type="ECO:0000256" key="8">
    <source>
        <dbReference type="ARBA" id="ARBA00023136"/>
    </source>
</evidence>
<dbReference type="NCBIfam" id="TIGR03025">
    <property type="entry name" value="EPS_sugtrans"/>
    <property type="match status" value="1"/>
</dbReference>